<dbReference type="Gene3D" id="1.10.3130.20">
    <property type="entry name" value="Phycobilisome linker domain"/>
    <property type="match status" value="1"/>
</dbReference>
<evidence type="ECO:0000256" key="1">
    <source>
        <dbReference type="ARBA" id="ARBA00004445"/>
    </source>
</evidence>
<evidence type="ECO:0000256" key="6">
    <source>
        <dbReference type="ARBA" id="ARBA00023136"/>
    </source>
</evidence>
<keyword evidence="4 7" id="KW-0605">Phycobilisome</keyword>
<evidence type="ECO:0000256" key="2">
    <source>
        <dbReference type="ARBA" id="ARBA00022531"/>
    </source>
</evidence>
<organism evidence="9 10">
    <name type="scientific">Gloeobacter morelensis MG652769</name>
    <dbReference type="NCBI Taxonomy" id="2781736"/>
    <lineage>
        <taxon>Bacteria</taxon>
        <taxon>Bacillati</taxon>
        <taxon>Cyanobacteriota</taxon>
        <taxon>Cyanophyceae</taxon>
        <taxon>Gloeobacterales</taxon>
        <taxon>Gloeobacteraceae</taxon>
        <taxon>Gloeobacter</taxon>
        <taxon>Gloeobacter morelensis</taxon>
    </lineage>
</organism>
<keyword evidence="10" id="KW-1185">Reference proteome</keyword>
<gene>
    <name evidence="9" type="ORF">ISF26_17975</name>
</gene>
<dbReference type="InterPro" id="IPR038255">
    <property type="entry name" value="PBS_linker_sf"/>
</dbReference>
<dbReference type="PANTHER" id="PTHR34011">
    <property type="entry name" value="PHYCOBILISOME 32.1 KDA LINKER POLYPEPTIDE, PHYCOCYANIN-ASSOCIATED, ROD 2-RELATED"/>
    <property type="match status" value="1"/>
</dbReference>
<evidence type="ECO:0000313" key="9">
    <source>
        <dbReference type="EMBL" id="UFP97045.1"/>
    </source>
</evidence>
<name>A0ABY3PTP4_9CYAN</name>
<evidence type="ECO:0000256" key="7">
    <source>
        <dbReference type="PROSITE-ProRule" id="PRU00775"/>
    </source>
</evidence>
<dbReference type="Pfam" id="PF00427">
    <property type="entry name" value="PBS_linker_poly"/>
    <property type="match status" value="1"/>
</dbReference>
<evidence type="ECO:0000313" key="10">
    <source>
        <dbReference type="Proteomes" id="UP001054846"/>
    </source>
</evidence>
<evidence type="ECO:0000256" key="5">
    <source>
        <dbReference type="ARBA" id="ARBA00023078"/>
    </source>
</evidence>
<proteinExistence type="inferred from homology"/>
<dbReference type="PROSITE" id="PS51445">
    <property type="entry name" value="PBS_LINKER"/>
    <property type="match status" value="1"/>
</dbReference>
<evidence type="ECO:0000259" key="8">
    <source>
        <dbReference type="PROSITE" id="PS51445"/>
    </source>
</evidence>
<dbReference type="InterPro" id="IPR001297">
    <property type="entry name" value="PBS_linker_dom"/>
</dbReference>
<dbReference type="Proteomes" id="UP001054846">
    <property type="component" value="Chromosome"/>
</dbReference>
<comment type="similarity">
    <text evidence="7">Belongs to the phycobilisome linker protein family.</text>
</comment>
<evidence type="ECO:0000256" key="4">
    <source>
        <dbReference type="ARBA" id="ARBA00022738"/>
    </source>
</evidence>
<keyword evidence="3" id="KW-0042">Antenna complex</keyword>
<dbReference type="PANTHER" id="PTHR34011:SF6">
    <property type="entry name" value="PHYCOBILIPROTEIN APCE"/>
    <property type="match status" value="1"/>
</dbReference>
<keyword evidence="2" id="KW-0602">Photosynthesis</keyword>
<keyword evidence="5" id="KW-0793">Thylakoid</keyword>
<comment type="subcellular location">
    <subcellularLocation>
        <location evidence="1">Cellular thylakoid membrane</location>
        <topology evidence="1">Peripheral membrane protein</topology>
        <orientation evidence="1">Cytoplasmic side</orientation>
    </subcellularLocation>
</comment>
<evidence type="ECO:0000256" key="3">
    <source>
        <dbReference type="ARBA" id="ARBA00022549"/>
    </source>
</evidence>
<accession>A0ABY3PTP4</accession>
<feature type="domain" description="PBS-linker" evidence="8">
    <location>
        <begin position="15"/>
        <end position="195"/>
    </location>
</feature>
<reference evidence="9 10" key="1">
    <citation type="journal article" date="2021" name="Genome Biol. Evol.">
        <title>Complete Genome Sequencing of a Novel Gloeobacter Species from a Waterfall Cave in Mexico.</title>
        <authorList>
            <person name="Saw J.H."/>
            <person name="Cardona T."/>
            <person name="Montejano G."/>
        </authorList>
    </citation>
    <scope>NUCLEOTIDE SEQUENCE [LARGE SCALE GENOMIC DNA]</scope>
    <source>
        <strain evidence="9">MG652769</strain>
    </source>
</reference>
<keyword evidence="6" id="KW-0472">Membrane</keyword>
<dbReference type="EMBL" id="CP063845">
    <property type="protein sequence ID" value="UFP97045.1"/>
    <property type="molecule type" value="Genomic_DNA"/>
</dbReference>
<protein>
    <submittedName>
        <fullName evidence="9">Phycobilisome rod-core linker polypeptide</fullName>
    </submittedName>
</protein>
<sequence>MTRIKRNGGRILEITEGEASQSRTNFPAIMEPPVVELYPRAGEADVQAVIATAYKQVFGNIHVMESERIVSAESLLRNRSISVREFVRLLAKSDLYKESFFHCTSNNRFIELNFKHLLGRAPYNHSEIIEHLDRYQSQGYDAEIDSYIDSDEYVKTFGENVVPYHRGFKSQVGQQSVAAFGRMIRLFGGDASSDTSLNRNGQKRLVDPKQLLRSGRGIV</sequence>